<feature type="domain" description="Glycine transporter" evidence="8">
    <location>
        <begin position="13"/>
        <end position="87"/>
    </location>
</feature>
<gene>
    <name evidence="9" type="ORF">H9894_10425</name>
</gene>
<dbReference type="Proteomes" id="UP000886752">
    <property type="component" value="Unassembled WGS sequence"/>
</dbReference>
<comment type="subcellular location">
    <subcellularLocation>
        <location evidence="1">Cell membrane</location>
        <topology evidence="1">Multi-pass membrane protein</topology>
    </subcellularLocation>
</comment>
<feature type="transmembrane region" description="Helical" evidence="7">
    <location>
        <begin position="159"/>
        <end position="176"/>
    </location>
</feature>
<dbReference type="InterPro" id="IPR005115">
    <property type="entry name" value="Gly_transporter"/>
</dbReference>
<evidence type="ECO:0000259" key="8">
    <source>
        <dbReference type="Pfam" id="PF03458"/>
    </source>
</evidence>
<evidence type="ECO:0000313" key="10">
    <source>
        <dbReference type="Proteomes" id="UP000886752"/>
    </source>
</evidence>
<proteinExistence type="inferred from homology"/>
<organism evidence="9 10">
    <name type="scientific">Candidatus Desulfovibrio intestinipullorum</name>
    <dbReference type="NCBI Taxonomy" id="2838536"/>
    <lineage>
        <taxon>Bacteria</taxon>
        <taxon>Pseudomonadati</taxon>
        <taxon>Thermodesulfobacteriota</taxon>
        <taxon>Desulfovibrionia</taxon>
        <taxon>Desulfovibrionales</taxon>
        <taxon>Desulfovibrionaceae</taxon>
        <taxon>Desulfovibrio</taxon>
    </lineage>
</organism>
<reference evidence="9" key="1">
    <citation type="journal article" date="2021" name="PeerJ">
        <title>Extensive microbial diversity within the chicken gut microbiome revealed by metagenomics and culture.</title>
        <authorList>
            <person name="Gilroy R."/>
            <person name="Ravi A."/>
            <person name="Getino M."/>
            <person name="Pursley I."/>
            <person name="Horton D.L."/>
            <person name="Alikhan N.F."/>
            <person name="Baker D."/>
            <person name="Gharbi K."/>
            <person name="Hall N."/>
            <person name="Watson M."/>
            <person name="Adriaenssens E.M."/>
            <person name="Foster-Nyarko E."/>
            <person name="Jarju S."/>
            <person name="Secka A."/>
            <person name="Antonio M."/>
            <person name="Oren A."/>
            <person name="Chaudhuri R.R."/>
            <person name="La Ragione R."/>
            <person name="Hildebrand F."/>
            <person name="Pallen M.J."/>
        </authorList>
    </citation>
    <scope>NUCLEOTIDE SEQUENCE</scope>
    <source>
        <strain evidence="9">ChiHecec2B26-446</strain>
    </source>
</reference>
<comment type="caution">
    <text evidence="9">The sequence shown here is derived from an EMBL/GenBank/DDBJ whole genome shotgun (WGS) entry which is preliminary data.</text>
</comment>
<dbReference type="EMBL" id="DXHV01000083">
    <property type="protein sequence ID" value="HIW01582.1"/>
    <property type="molecule type" value="Genomic_DNA"/>
</dbReference>
<feature type="transmembrane region" description="Helical" evidence="7">
    <location>
        <begin position="98"/>
        <end position="117"/>
    </location>
</feature>
<evidence type="ECO:0000256" key="7">
    <source>
        <dbReference type="SAM" id="Phobius"/>
    </source>
</evidence>
<keyword evidence="6 7" id="KW-0472">Membrane</keyword>
<dbReference type="AlphaFoldDB" id="A0A9D1TQX2"/>
<evidence type="ECO:0000256" key="1">
    <source>
        <dbReference type="ARBA" id="ARBA00004651"/>
    </source>
</evidence>
<feature type="domain" description="Glycine transporter" evidence="8">
    <location>
        <begin position="102"/>
        <end position="174"/>
    </location>
</feature>
<keyword evidence="3" id="KW-1003">Cell membrane</keyword>
<accession>A0A9D1TQX2</accession>
<feature type="transmembrane region" description="Helical" evidence="7">
    <location>
        <begin position="129"/>
        <end position="147"/>
    </location>
</feature>
<dbReference type="Pfam" id="PF03458">
    <property type="entry name" value="Gly_transporter"/>
    <property type="match status" value="2"/>
</dbReference>
<dbReference type="GO" id="GO:0005886">
    <property type="term" value="C:plasma membrane"/>
    <property type="evidence" value="ECO:0007669"/>
    <property type="project" value="UniProtKB-SubCell"/>
</dbReference>
<evidence type="ECO:0000313" key="9">
    <source>
        <dbReference type="EMBL" id="HIW01582.1"/>
    </source>
</evidence>
<comment type="similarity">
    <text evidence="2">Belongs to the UPF0126 family.</text>
</comment>
<evidence type="ECO:0000256" key="2">
    <source>
        <dbReference type="ARBA" id="ARBA00008193"/>
    </source>
</evidence>
<evidence type="ECO:0000256" key="3">
    <source>
        <dbReference type="ARBA" id="ARBA00022475"/>
    </source>
</evidence>
<dbReference type="PANTHER" id="PTHR30506">
    <property type="entry name" value="INNER MEMBRANE PROTEIN"/>
    <property type="match status" value="1"/>
</dbReference>
<evidence type="ECO:0000256" key="4">
    <source>
        <dbReference type="ARBA" id="ARBA00022692"/>
    </source>
</evidence>
<keyword evidence="4 7" id="KW-0812">Transmembrane</keyword>
<feature type="transmembrane region" description="Helical" evidence="7">
    <location>
        <begin position="66"/>
        <end position="86"/>
    </location>
</feature>
<sequence length="208" mass="22267">MDNEALFALFRFAVDMACVAAFALSGVLAARDRKAELDMFGVVVVAVVTAIGGGTLRDVLLDVPVFWLEDTSFIYCPILAGLAGFVITKDRVHPNLDLMITVCDAIGLAYFSVMGAVKAQELGMGPVTSVLMGLMTGISGGMMRDTYTRQVPFVMRKNGEFYATPTLLGCIVVVNVPGSLGLWAGGLLCLILRLAAVRWKLKLPGVSW</sequence>
<keyword evidence="5 7" id="KW-1133">Transmembrane helix</keyword>
<feature type="transmembrane region" description="Helical" evidence="7">
    <location>
        <begin position="6"/>
        <end position="30"/>
    </location>
</feature>
<feature type="transmembrane region" description="Helical" evidence="7">
    <location>
        <begin position="37"/>
        <end position="54"/>
    </location>
</feature>
<dbReference type="PANTHER" id="PTHR30506:SF3">
    <property type="entry name" value="UPF0126 INNER MEMBRANE PROTEIN YADS-RELATED"/>
    <property type="match status" value="1"/>
</dbReference>
<reference evidence="9" key="2">
    <citation type="submission" date="2021-04" db="EMBL/GenBank/DDBJ databases">
        <authorList>
            <person name="Gilroy R."/>
        </authorList>
    </citation>
    <scope>NUCLEOTIDE SEQUENCE</scope>
    <source>
        <strain evidence="9">ChiHecec2B26-446</strain>
    </source>
</reference>
<name>A0A9D1TQX2_9BACT</name>
<evidence type="ECO:0000256" key="5">
    <source>
        <dbReference type="ARBA" id="ARBA00022989"/>
    </source>
</evidence>
<evidence type="ECO:0000256" key="6">
    <source>
        <dbReference type="ARBA" id="ARBA00023136"/>
    </source>
</evidence>
<protein>
    <submittedName>
        <fullName evidence="9">Trimeric intracellular cation channel family protein</fullName>
    </submittedName>
</protein>